<evidence type="ECO:0000313" key="6">
    <source>
        <dbReference type="Proteomes" id="UP000619512"/>
    </source>
</evidence>
<evidence type="ECO:0000313" key="3">
    <source>
        <dbReference type="EMBL" id="GGY76010.1"/>
    </source>
</evidence>
<reference evidence="3" key="3">
    <citation type="submission" date="2022-12" db="EMBL/GenBank/DDBJ databases">
        <authorList>
            <person name="Sun Q."/>
            <person name="Kim S."/>
        </authorList>
    </citation>
    <scope>NUCLEOTIDE SEQUENCE</scope>
    <source>
        <strain evidence="3">KCTC 12344</strain>
    </source>
</reference>
<name>A0A4P7BFJ1_9BURK</name>
<dbReference type="OrthoDB" id="9788221at2"/>
<dbReference type="PIRSF" id="PIRSF016184">
    <property type="entry name" value="PhzC_PhzF"/>
    <property type="match status" value="1"/>
</dbReference>
<dbReference type="RefSeq" id="WP_134384619.1">
    <property type="nucleotide sequence ID" value="NZ_BMWW01000001.1"/>
</dbReference>
<reference evidence="3" key="1">
    <citation type="journal article" date="2014" name="Int. J. Syst. Evol. Microbiol.">
        <title>Complete genome sequence of Corynebacterium casei LMG S-19264T (=DSM 44701T), isolated from a smear-ripened cheese.</title>
        <authorList>
            <consortium name="US DOE Joint Genome Institute (JGI-PGF)"/>
            <person name="Walter F."/>
            <person name="Albersmeier A."/>
            <person name="Kalinowski J."/>
            <person name="Ruckert C."/>
        </authorList>
    </citation>
    <scope>NUCLEOTIDE SEQUENCE</scope>
    <source>
        <strain evidence="3">KCTC 12344</strain>
    </source>
</reference>
<comment type="similarity">
    <text evidence="1">Belongs to the PhzF family.</text>
</comment>
<dbReference type="GO" id="GO:0005737">
    <property type="term" value="C:cytoplasm"/>
    <property type="evidence" value="ECO:0007669"/>
    <property type="project" value="TreeGrafter"/>
</dbReference>
<dbReference type="InterPro" id="IPR003719">
    <property type="entry name" value="Phenazine_PhzF-like"/>
</dbReference>
<keyword evidence="2 3" id="KW-0413">Isomerase</keyword>
<organism evidence="3 6">
    <name type="scientific">Pseudoduganella plicata</name>
    <dbReference type="NCBI Taxonomy" id="321984"/>
    <lineage>
        <taxon>Bacteria</taxon>
        <taxon>Pseudomonadati</taxon>
        <taxon>Pseudomonadota</taxon>
        <taxon>Betaproteobacteria</taxon>
        <taxon>Burkholderiales</taxon>
        <taxon>Oxalobacteraceae</taxon>
        <taxon>Telluria group</taxon>
        <taxon>Pseudoduganella</taxon>
    </lineage>
</organism>
<dbReference type="GO" id="GO:0016853">
    <property type="term" value="F:isomerase activity"/>
    <property type="evidence" value="ECO:0007669"/>
    <property type="project" value="UniProtKB-KW"/>
</dbReference>
<evidence type="ECO:0000313" key="4">
    <source>
        <dbReference type="EMBL" id="QBQ36335.1"/>
    </source>
</evidence>
<evidence type="ECO:0000256" key="1">
    <source>
        <dbReference type="ARBA" id="ARBA00008270"/>
    </source>
</evidence>
<evidence type="ECO:0000256" key="2">
    <source>
        <dbReference type="ARBA" id="ARBA00023235"/>
    </source>
</evidence>
<proteinExistence type="inferred from homology"/>
<dbReference type="Proteomes" id="UP000294359">
    <property type="component" value="Chromosome"/>
</dbReference>
<keyword evidence="5" id="KW-1185">Reference proteome</keyword>
<dbReference type="EMBL" id="CP038026">
    <property type="protein sequence ID" value="QBQ36335.1"/>
    <property type="molecule type" value="Genomic_DNA"/>
</dbReference>
<accession>A0A4P7BFJ1</accession>
<dbReference type="Gene3D" id="3.10.310.10">
    <property type="entry name" value="Diaminopimelate Epimerase, Chain A, domain 1"/>
    <property type="match status" value="2"/>
</dbReference>
<gene>
    <name evidence="4" type="ORF">E1742_09310</name>
    <name evidence="3" type="ORF">GCM10007388_05760</name>
</gene>
<dbReference type="Proteomes" id="UP000619512">
    <property type="component" value="Unassembled WGS sequence"/>
</dbReference>
<dbReference type="Pfam" id="PF02567">
    <property type="entry name" value="PhzC-PhzF"/>
    <property type="match status" value="1"/>
</dbReference>
<dbReference type="PANTHER" id="PTHR13774">
    <property type="entry name" value="PHENAZINE BIOSYNTHESIS PROTEIN"/>
    <property type="match status" value="1"/>
</dbReference>
<protein>
    <submittedName>
        <fullName evidence="3">Isomerase</fullName>
    </submittedName>
    <submittedName>
        <fullName evidence="4">PhzF family phenazine biosynthesis protein</fullName>
    </submittedName>
</protein>
<dbReference type="SUPFAM" id="SSF54506">
    <property type="entry name" value="Diaminopimelate epimerase-like"/>
    <property type="match status" value="1"/>
</dbReference>
<dbReference type="EMBL" id="BMWW01000001">
    <property type="protein sequence ID" value="GGY76010.1"/>
    <property type="molecule type" value="Genomic_DNA"/>
</dbReference>
<evidence type="ECO:0000313" key="5">
    <source>
        <dbReference type="Proteomes" id="UP000294359"/>
    </source>
</evidence>
<dbReference type="PANTHER" id="PTHR13774:SF39">
    <property type="entry name" value="BIOSYNTHESIS PROTEIN, PUTATIVE-RELATED"/>
    <property type="match status" value="1"/>
</dbReference>
<dbReference type="AlphaFoldDB" id="A0A4P7BFJ1"/>
<reference evidence="4 5" key="2">
    <citation type="submission" date="2019-03" db="EMBL/GenBank/DDBJ databases">
        <title>Draft Genome Sequences of Six Type Strains of the Genus Massilia.</title>
        <authorList>
            <person name="Miess H."/>
            <person name="Frediansyhah A."/>
            <person name="Gross H."/>
        </authorList>
    </citation>
    <scope>NUCLEOTIDE SEQUENCE [LARGE SCALE GENOMIC DNA]</scope>
    <source>
        <strain evidence="4 5">DSM 17505</strain>
    </source>
</reference>
<sequence length="263" mass="27659">MTRQLELLCFGTRPGEGNAALVLLDDGSNAAQRQALAAASGVSACVFIDVPAYSPTLDFYYPHMRSPLCVHATLAAARVLLDATAGPLVVRTALRGQTLTLHRQSDDVYVELASQPAPAPPLSTALAARLIPGIALASTPAIASVGSPKLLLEVRDSAALEALRPDLAAIHAWGKEHGIGGCYAWCRRPDGALEGRNFNHLDAAHEDSATGVAAGALTVFLGESLRLYQGAHLGKPCLLRTVLERETLLIGGAVEYARRDGKL</sequence>